<dbReference type="GO" id="GO:0007059">
    <property type="term" value="P:chromosome segregation"/>
    <property type="evidence" value="ECO:0007669"/>
    <property type="project" value="TreeGrafter"/>
</dbReference>
<dbReference type="SUPFAM" id="SSF109709">
    <property type="entry name" value="KorB DNA-binding domain-like"/>
    <property type="match status" value="1"/>
</dbReference>
<dbReference type="SUPFAM" id="SSF110849">
    <property type="entry name" value="ParB/Sulfiredoxin"/>
    <property type="match status" value="1"/>
</dbReference>
<proteinExistence type="predicted"/>
<keyword evidence="3" id="KW-1185">Reference proteome</keyword>
<dbReference type="InterPro" id="IPR003115">
    <property type="entry name" value="ParB_N"/>
</dbReference>
<sequence>MDYEISPVSVDQIETGDHTYKITTTADETGLALSIGAIGLLQPPILLKKGCGHVVVGGFRRIAACAALNMSAIPARILRSDASPLTCARIAISDNSWQRPLNIVEQSRAYALVRRCAEGSSDGQEIIASAGLPSSHTAMDRIMPVADMPASMQNALLEGSIALPVALQLIQLNEDDAGALCSLFRTLTTGLNVQRELVDLISEISLRDDIPIVRLMAQDDIAAITGNENMPAPQKVGELRGLLKTRRYPELSEAEALYHRNLKSLRLDPRIQLQPPRFFEGNTYRLSLRIDSRQQLKSLQPELDKIVRHPALLPE</sequence>
<dbReference type="PANTHER" id="PTHR33375:SF1">
    <property type="entry name" value="CHROMOSOME-PARTITIONING PROTEIN PARB-RELATED"/>
    <property type="match status" value="1"/>
</dbReference>
<dbReference type="Pfam" id="PF02195">
    <property type="entry name" value="ParB_N"/>
    <property type="match status" value="1"/>
</dbReference>
<dbReference type="InterPro" id="IPR036086">
    <property type="entry name" value="ParB/Sulfiredoxin_sf"/>
</dbReference>
<dbReference type="RefSeq" id="WP_155315314.1">
    <property type="nucleotide sequence ID" value="NZ_AP021874.1"/>
</dbReference>
<gene>
    <name evidence="2" type="ORF">DSCA_09390</name>
</gene>
<evidence type="ECO:0000313" key="3">
    <source>
        <dbReference type="Proteomes" id="UP000427906"/>
    </source>
</evidence>
<dbReference type="Proteomes" id="UP000427906">
    <property type="component" value="Chromosome"/>
</dbReference>
<dbReference type="OrthoDB" id="5497326at2"/>
<protein>
    <recommendedName>
        <fullName evidence="1">ParB-like N-terminal domain-containing protein</fullName>
    </recommendedName>
</protein>
<dbReference type="KEGG" id="dalk:DSCA_09390"/>
<organism evidence="2 3">
    <name type="scientific">Desulfosarcina alkanivorans</name>
    <dbReference type="NCBI Taxonomy" id="571177"/>
    <lineage>
        <taxon>Bacteria</taxon>
        <taxon>Pseudomonadati</taxon>
        <taxon>Thermodesulfobacteriota</taxon>
        <taxon>Desulfobacteria</taxon>
        <taxon>Desulfobacterales</taxon>
        <taxon>Desulfosarcinaceae</taxon>
        <taxon>Desulfosarcina</taxon>
    </lineage>
</organism>
<dbReference type="SMART" id="SM00470">
    <property type="entry name" value="ParB"/>
    <property type="match status" value="1"/>
</dbReference>
<evidence type="ECO:0000259" key="1">
    <source>
        <dbReference type="SMART" id="SM00470"/>
    </source>
</evidence>
<feature type="domain" description="ParB-like N-terminal" evidence="1">
    <location>
        <begin position="6"/>
        <end position="96"/>
    </location>
</feature>
<reference evidence="2 3" key="1">
    <citation type="submission" date="2019-11" db="EMBL/GenBank/DDBJ databases">
        <title>Comparative genomics of hydrocarbon-degrading Desulfosarcina strains.</title>
        <authorList>
            <person name="Watanabe M."/>
            <person name="Kojima H."/>
            <person name="Fukui M."/>
        </authorList>
    </citation>
    <scope>NUCLEOTIDE SEQUENCE [LARGE SCALE GENOMIC DNA]</scope>
    <source>
        <strain evidence="2 3">PL12</strain>
    </source>
</reference>
<dbReference type="InterPro" id="IPR050336">
    <property type="entry name" value="Chromosome_partition/occlusion"/>
</dbReference>
<name>A0A5K7YGR5_9BACT</name>
<accession>A0A5K7YGR5</accession>
<dbReference type="AlphaFoldDB" id="A0A5K7YGR5"/>
<dbReference type="GO" id="GO:0005694">
    <property type="term" value="C:chromosome"/>
    <property type="evidence" value="ECO:0007669"/>
    <property type="project" value="TreeGrafter"/>
</dbReference>
<dbReference type="PANTHER" id="PTHR33375">
    <property type="entry name" value="CHROMOSOME-PARTITIONING PROTEIN PARB-RELATED"/>
    <property type="match status" value="1"/>
</dbReference>
<dbReference type="EMBL" id="AP021874">
    <property type="protein sequence ID" value="BBO67009.1"/>
    <property type="molecule type" value="Genomic_DNA"/>
</dbReference>
<dbReference type="Gene3D" id="3.90.1530.30">
    <property type="match status" value="1"/>
</dbReference>
<evidence type="ECO:0000313" key="2">
    <source>
        <dbReference type="EMBL" id="BBO67009.1"/>
    </source>
</evidence>
<dbReference type="Gene3D" id="1.10.10.2830">
    <property type="match status" value="1"/>
</dbReference>